<evidence type="ECO:0000256" key="1">
    <source>
        <dbReference type="ARBA" id="ARBA00005594"/>
    </source>
</evidence>
<accession>A0ABY7M412</accession>
<dbReference type="InterPro" id="IPR002305">
    <property type="entry name" value="aa-tRNA-synth_Ic"/>
</dbReference>
<evidence type="ECO:0000256" key="5">
    <source>
        <dbReference type="ARBA" id="ARBA00022840"/>
    </source>
</evidence>
<evidence type="ECO:0000256" key="10">
    <source>
        <dbReference type="SAM" id="MobiDB-lite"/>
    </source>
</evidence>
<dbReference type="GO" id="GO:0004830">
    <property type="term" value="F:tryptophan-tRNA ligase activity"/>
    <property type="evidence" value="ECO:0007669"/>
    <property type="project" value="UniProtKB-EC"/>
</dbReference>
<dbReference type="NCBIfam" id="TIGR00233">
    <property type="entry name" value="trpS"/>
    <property type="match status" value="1"/>
</dbReference>
<dbReference type="EC" id="6.1.1.2" evidence="2 8"/>
<dbReference type="CDD" id="cd00806">
    <property type="entry name" value="TrpRS_core"/>
    <property type="match status" value="1"/>
</dbReference>
<sequence length="523" mass="58709">MPGTDHTEIEAWNTAIRLAASIGRLKVPSNLRASQEAQDRAFQAVRLEAAARIAEAGAREGQAQAAILREARGALAACRSWLHVLAALINEPESVFSAELDLIDQAGKQINAYLRAAERAAGPGAAPGRPAPPRPARPPPPPPRRRARGRPRRRPRPPRPAPPRRPAARARPRPRPPPGRPPVSERKRILTGIRPTGALHLGHYAGALENWVRLQHDYECYFLIADYQVSDYADDIPRVREAVWEVALDWLAVGLDPEGSAFVIESLVPEHAELTTLLGWFLPVSMLERNPTLKSEMAAMENPEDGSTERKSVPVAFYTYPVMQVANILMPRAHLVPVGEDQLPHIELTRETARRFNRRFKEVFPEPEALVGRVPRLVGIDGNAKMSKSRGNTIDLKDDAETVARKVRSMYGGPPRGANEPGRCDENPIFLYLRAFDPDTEGLRQLEHEYETRGVPNKVLKDRLTKVLNDLLDPFRERRAYYEARMRLVRDALASGSERMRRIARETMDMVHDALDLNYLEKY</sequence>
<organism evidence="11 12">
    <name type="scientific">Tepidiforma flava</name>
    <dbReference type="NCBI Taxonomy" id="3004094"/>
    <lineage>
        <taxon>Bacteria</taxon>
        <taxon>Bacillati</taxon>
        <taxon>Chloroflexota</taxon>
        <taxon>Tepidiformia</taxon>
        <taxon>Tepidiformales</taxon>
        <taxon>Tepidiformaceae</taxon>
        <taxon>Tepidiforma</taxon>
    </lineage>
</organism>
<evidence type="ECO:0000313" key="12">
    <source>
        <dbReference type="Proteomes" id="UP001212803"/>
    </source>
</evidence>
<dbReference type="InterPro" id="IPR002306">
    <property type="entry name" value="Trp-tRNA-ligase"/>
</dbReference>
<dbReference type="PANTHER" id="PTHR43766:SF1">
    <property type="entry name" value="TRYPTOPHAN--TRNA LIGASE, MITOCHONDRIAL"/>
    <property type="match status" value="1"/>
</dbReference>
<dbReference type="InterPro" id="IPR014729">
    <property type="entry name" value="Rossmann-like_a/b/a_fold"/>
</dbReference>
<evidence type="ECO:0000256" key="2">
    <source>
        <dbReference type="ARBA" id="ARBA00013161"/>
    </source>
</evidence>
<evidence type="ECO:0000256" key="7">
    <source>
        <dbReference type="ARBA" id="ARBA00023146"/>
    </source>
</evidence>
<dbReference type="SUPFAM" id="SSF52374">
    <property type="entry name" value="Nucleotidylyl transferase"/>
    <property type="match status" value="1"/>
</dbReference>
<keyword evidence="5 9" id="KW-0067">ATP-binding</keyword>
<dbReference type="Pfam" id="PF00579">
    <property type="entry name" value="tRNA-synt_1b"/>
    <property type="match status" value="1"/>
</dbReference>
<protein>
    <recommendedName>
        <fullName evidence="2 8">Tryptophan--tRNA ligase</fullName>
        <ecNumber evidence="2 8">6.1.1.2</ecNumber>
    </recommendedName>
</protein>
<dbReference type="Gene3D" id="1.10.240.10">
    <property type="entry name" value="Tyrosyl-Transfer RNA Synthetase"/>
    <property type="match status" value="1"/>
</dbReference>
<evidence type="ECO:0000313" key="11">
    <source>
        <dbReference type="EMBL" id="WBL35286.1"/>
    </source>
</evidence>
<dbReference type="Proteomes" id="UP001212803">
    <property type="component" value="Chromosome"/>
</dbReference>
<dbReference type="PANTHER" id="PTHR43766">
    <property type="entry name" value="TRYPTOPHAN--TRNA LIGASE, MITOCHONDRIAL"/>
    <property type="match status" value="1"/>
</dbReference>
<feature type="compositionally biased region" description="Low complexity" evidence="10">
    <location>
        <begin position="119"/>
        <end position="128"/>
    </location>
</feature>
<keyword evidence="7 9" id="KW-0030">Aminoacyl-tRNA synthetase</keyword>
<proteinExistence type="inferred from homology"/>
<dbReference type="Gene3D" id="3.40.50.620">
    <property type="entry name" value="HUPs"/>
    <property type="match status" value="1"/>
</dbReference>
<gene>
    <name evidence="11" type="primary">trpS</name>
    <name evidence="11" type="ORF">O0235_10900</name>
</gene>
<dbReference type="RefSeq" id="WP_270055813.1">
    <property type="nucleotide sequence ID" value="NZ_CP115149.1"/>
</dbReference>
<dbReference type="EMBL" id="CP115149">
    <property type="protein sequence ID" value="WBL35286.1"/>
    <property type="molecule type" value="Genomic_DNA"/>
</dbReference>
<feature type="region of interest" description="Disordered" evidence="10">
    <location>
        <begin position="119"/>
        <end position="187"/>
    </location>
</feature>
<keyword evidence="6 9" id="KW-0648">Protein biosynthesis</keyword>
<evidence type="ECO:0000256" key="8">
    <source>
        <dbReference type="NCBIfam" id="TIGR00233"/>
    </source>
</evidence>
<keyword evidence="12" id="KW-1185">Reference proteome</keyword>
<name>A0ABY7M412_9CHLR</name>
<keyword evidence="3 9" id="KW-0436">Ligase</keyword>
<evidence type="ECO:0000256" key="3">
    <source>
        <dbReference type="ARBA" id="ARBA00022598"/>
    </source>
</evidence>
<feature type="compositionally biased region" description="Pro residues" evidence="10">
    <location>
        <begin position="129"/>
        <end position="142"/>
    </location>
</feature>
<comment type="similarity">
    <text evidence="1 9">Belongs to the class-I aminoacyl-tRNA synthetase family.</text>
</comment>
<dbReference type="PROSITE" id="PS00178">
    <property type="entry name" value="AA_TRNA_LIGASE_I"/>
    <property type="match status" value="1"/>
</dbReference>
<feature type="compositionally biased region" description="Basic residues" evidence="10">
    <location>
        <begin position="143"/>
        <end position="157"/>
    </location>
</feature>
<evidence type="ECO:0000256" key="4">
    <source>
        <dbReference type="ARBA" id="ARBA00022741"/>
    </source>
</evidence>
<evidence type="ECO:0000256" key="9">
    <source>
        <dbReference type="RuleBase" id="RU363036"/>
    </source>
</evidence>
<reference evidence="11 12" key="1">
    <citation type="journal article" date="2023" name="ISME J.">
        <title>Thermophilic Dehalococcoidia with unusual traits shed light on an unexpected past.</title>
        <authorList>
            <person name="Palmer M."/>
            <person name="Covington J.K."/>
            <person name="Zhou E.M."/>
            <person name="Thomas S.C."/>
            <person name="Habib N."/>
            <person name="Seymour C.O."/>
            <person name="Lai D."/>
            <person name="Johnston J."/>
            <person name="Hashimi A."/>
            <person name="Jiao J.Y."/>
            <person name="Muok A.R."/>
            <person name="Liu L."/>
            <person name="Xian W.D."/>
            <person name="Zhi X.Y."/>
            <person name="Li M.M."/>
            <person name="Silva L.P."/>
            <person name="Bowen B.P."/>
            <person name="Louie K."/>
            <person name="Briegel A."/>
            <person name="Pett-Ridge J."/>
            <person name="Weber P.K."/>
            <person name="Tocheva E.I."/>
            <person name="Woyke T."/>
            <person name="Northen T.R."/>
            <person name="Mayali X."/>
            <person name="Li W.J."/>
            <person name="Hedlund B.P."/>
        </authorList>
    </citation>
    <scope>NUCLEOTIDE SEQUENCE [LARGE SCALE GENOMIC DNA]</scope>
    <source>
        <strain evidence="11 12">YIM 72310</strain>
    </source>
</reference>
<dbReference type="InterPro" id="IPR050203">
    <property type="entry name" value="Trp-tRNA_synthetase"/>
</dbReference>
<dbReference type="InterPro" id="IPR001412">
    <property type="entry name" value="aa-tRNA-synth_I_CS"/>
</dbReference>
<dbReference type="PRINTS" id="PR01039">
    <property type="entry name" value="TRNASYNTHTRP"/>
</dbReference>
<keyword evidence="4 9" id="KW-0547">Nucleotide-binding</keyword>
<evidence type="ECO:0000256" key="6">
    <source>
        <dbReference type="ARBA" id="ARBA00022917"/>
    </source>
</evidence>